<dbReference type="AlphaFoldDB" id="A0A444IQU1"/>
<evidence type="ECO:0000313" key="3">
    <source>
        <dbReference type="Proteomes" id="UP000287853"/>
    </source>
</evidence>
<dbReference type="EMBL" id="MTKO01000129">
    <property type="protein sequence ID" value="RWX43184.1"/>
    <property type="molecule type" value="Genomic_DNA"/>
</dbReference>
<gene>
    <name evidence="2" type="ORF">H206_03003</name>
</gene>
<keyword evidence="1" id="KW-0472">Membrane</keyword>
<keyword evidence="1" id="KW-0812">Transmembrane</keyword>
<evidence type="ECO:0000256" key="1">
    <source>
        <dbReference type="SAM" id="Phobius"/>
    </source>
</evidence>
<protein>
    <submittedName>
        <fullName evidence="2">Uncharacterized protein</fullName>
    </submittedName>
</protein>
<name>A0A444IQU1_9BACT</name>
<comment type="caution">
    <text evidence="2">The sequence shown here is derived from an EMBL/GenBank/DDBJ whole genome shotgun (WGS) entry which is preliminary data.</text>
</comment>
<feature type="transmembrane region" description="Helical" evidence="1">
    <location>
        <begin position="12"/>
        <end position="28"/>
    </location>
</feature>
<dbReference type="Proteomes" id="UP000287853">
    <property type="component" value="Unassembled WGS sequence"/>
</dbReference>
<evidence type="ECO:0000313" key="2">
    <source>
        <dbReference type="EMBL" id="RWX43184.1"/>
    </source>
</evidence>
<keyword evidence="3" id="KW-1185">Reference proteome</keyword>
<reference evidence="2 3" key="1">
    <citation type="submission" date="2017-01" db="EMBL/GenBank/DDBJ databases">
        <title>The cable genome- insights into the physiology and evolution of filamentous bacteria capable of sulfide oxidation via long distance electron transfer.</title>
        <authorList>
            <person name="Schreiber L."/>
            <person name="Bjerg J.T."/>
            <person name="Boggild A."/>
            <person name="Van De Vossenberg J."/>
            <person name="Meysman F."/>
            <person name="Nielsen L.P."/>
            <person name="Schramm A."/>
            <person name="Kjeldsen K.U."/>
        </authorList>
    </citation>
    <scope>NUCLEOTIDE SEQUENCE [LARGE SCALE GENOMIC DNA]</scope>
    <source>
        <strain evidence="2">MCF</strain>
    </source>
</reference>
<sequence>MNTLLESIKDPIVIVVILAFYGLGWLLSKGNELKTLKELFSKDRSEELKKAREELKDTPEEAAFYDEAVRQELFHTATRIHCNKKY</sequence>
<keyword evidence="1" id="KW-1133">Transmembrane helix</keyword>
<proteinExistence type="predicted"/>
<organism evidence="2 3">
    <name type="scientific">Candidatus Electrothrix aarhusensis</name>
    <dbReference type="NCBI Taxonomy" id="1859131"/>
    <lineage>
        <taxon>Bacteria</taxon>
        <taxon>Pseudomonadati</taxon>
        <taxon>Thermodesulfobacteriota</taxon>
        <taxon>Desulfobulbia</taxon>
        <taxon>Desulfobulbales</taxon>
        <taxon>Desulfobulbaceae</taxon>
        <taxon>Candidatus Electrothrix</taxon>
    </lineage>
</organism>
<feature type="non-terminal residue" evidence="2">
    <location>
        <position position="86"/>
    </location>
</feature>
<accession>A0A444IQU1</accession>